<dbReference type="GO" id="GO:0016491">
    <property type="term" value="F:oxidoreductase activity"/>
    <property type="evidence" value="ECO:0007669"/>
    <property type="project" value="TreeGrafter"/>
</dbReference>
<dbReference type="STRING" id="351605.Gura_0077"/>
<sequence>MKIRTVMTIFPGRVLKGLTALAIAWAISLTPLPSGAVDLMHNSDPSGGTGSTKWAAQGGWGVTGGKYGKFECSTCHEPNKKPNIKNVRRVITTRNGENWPNGSSSAAISFSNVTSMGEDTGGHSTSSRICEACHSQNKFHNANTANNIANGGNLSHPTPKAICTSCHKHNTGFKAACGGCHGNPPTEAVIGGDTGLVGTPRPSNALTSGHAGAHVTHTETRGMVCDTCHYINNGGIKMPNLSNSIDIGFFGFGGKVTSGTYVPYSSANRGYRVASGTANTTIATVVTDYTTANICSNVYCHGGGVKVGATQVKVPLTGGSNQNPRWDAASQNQCGSCHGTTPATPPAMGSHVKHSGSTGYSFSCDLCHPAIDVTHVQGSVRWSMKTSDSRVGAAAAYKAAGSLEALQQGATNDLAPSAAYGQCYNLYCHSNGKGGTPRQDPTWGDGNYSTGCTNCHGNNAGAVSTMASNGHKAHVANTSARFGGFDFRCQECHNATVNATDTAVISTSLHVNAAADVAWGPDASYVPNGGTSTLPYNSAQTCTVYCHSNGQGKYKAPPQTWNTIGDNQEGTIECNYCHNGLAGVQNQMSSGRHLNHINGGPLPHRPIACNWCHSNTVASNGQSVYNGTDVKHINRTIDVSFIKMANFSGSYSTSNHVCSNTYCHTNNATTSTRDWDTTTVNTCGNCHEANNTTTASATLSPAHRKHYNRSTRPSNTTEQGWTNVNLSASTNIFMCGICHPGTPTTSHLNGPPAGVTNGSVAEVAIRLPFTPPVGATRPEIVTRGTGVNYDGRGYGYSTGTTCDTYCHSDGRGNPGKRNSTSTPRLEWTTATGVVCGNCHNQYGDANPTWSGSHTKHLSGSRSTNATCNACHAATAADNTTLIAGRRDKHPNGFRNVTGNSIAGAIRWDSSVQQCTNVYCHFNKPVTWGGSLPAGCIGCHGYNAGSGDPIATKGHTAHVNNTSTRFGNFNFKCNECHASTVNAFDNVTAVSLHANKVNNVSWGAKSTGGLAYATNGCTQIYCHSNGTGVYKAPPTTWNNIASGQQGTIECNYCHNGLAGIQRQMSTGRHINHINAGPLPHRPVTCNWCHSGTVASNGQSVYNGTDVKHINRTIDVSFIKMANFSGSYSTSNHVCANTYCHTNNATTSTRDWDTATVNTCGNCHEANNTTTASATLSPAHRKHYNRSTRPSNTTEQGWTNVNLSASTNIFMCGTCHPGSPTESHINGPPAGVTNGSVAEVIMRPPFSTPQGAGRPEIVFRGTGVNYDGRGYGYSTGTSCDTYCHSDGRGGLGKRNYANTAFTPVTSVLRWTGRAAACGDCHNKASDNPATTTWSQPHNKHANTYGNGGTIGSNNTTTNNTLVTCAACHASTASSNTALVSGSRAKHPNGFRNISASSTVGSAAFRWDPANNQCKNGYCHSRAYSFTDYSTPSIKWDTVQADIHCGSCHNSYPVGPDYANGYKGKANSHPKHAVFWGFTCDWCHNGTTTTGNTITNVRNHVNKNYNVVANGTKTFIGKANTFTATATTNPPSVKTTCTNVNCHGGNTSTVFTWGGTNKCSDCHLTTAADTINYAFKNSTMATINSVEWTYSGHGKASGTYDVTGSNAANFPGAAGTGDPCLYCHDYDVIHGDSGNPLRLRNFADPAWGKNGVCLICHATGQGNYDPDGTGPMTAKGASKKIDKYHYGLKHSTTLNSGQFCWDCHDSHGDRNSTNAGPIAMVHLKPAVTSDGVTGIPTSFTANNVSFVARAAASDWAKTVAPFNGICNVCHTYKSADPNKMVHFTATNSDAIHNTTTVCTQCHLHSSTTTYDGTAYKGDPKVCDGCHDGNNNGGLSPGIAGTPSTNAGHAIHYNQATVFNHYTGNNKHTATAYGFACKNCHVKTLVNHQNGGTAEMLGSIGYVQGGTSTPDGRDYNYYNADTCGTNSCHQDGRLGTPQTTSFAWSGTRTSNCGKCHVDMSSSASATGSHVKHAQASGIAYACSTCHGTGYGSTAIFNPTHVNNQLTLSFTGSAAGTTYQKGTSFPLGTAFDTCTVSYCHSSVQGTNGSGVPTSYKTTPAWGNAASLACSACHTDMTASGSGTHLKHTAKYACATCHSTAGSGTVKHADGFIDVTFSGAGAGSAYTQSRTAAGSDGYGTCSNIACHYNGTATWGVGTLACVSCHPLATLQANGAHGKHVSAVPTFYNFTANRSTLAAYNYGCSNCHPQDSLLHANGSVNVTLNAANTGGGGNVGSLRARNSATADGLAASNGPSGIYGTTRVSVRCSAAYCHSNGYAVNLKYMITPDWYGPAYTGDKCAMCHGNSPNANDPLNQPGSPAHYSKNFLGFANVSGGHLRGIHTNQIFTGTIGLAPAGNTATGSHGNAGTSTTINCNICHNKTVTSSANDKNVACVVCHTALPKNPADLIADKRFHVSGNVDVSFASIRVKSKAQLRSGSYDAAIWSRQVGYKASGAYDAAFKTFTTATQWDSATKTCSNISCHNGKTVKWGDTGGTTSCASCHSSL</sequence>
<dbReference type="HOGENOM" id="CLU_230981_0_0_7"/>
<reference evidence="3 4" key="1">
    <citation type="submission" date="2007-05" db="EMBL/GenBank/DDBJ databases">
        <title>Complete sequence of Geobacter uraniireducens Rf4.</title>
        <authorList>
            <consortium name="US DOE Joint Genome Institute"/>
            <person name="Copeland A."/>
            <person name="Lucas S."/>
            <person name="Lapidus A."/>
            <person name="Barry K."/>
            <person name="Detter J.C."/>
            <person name="Glavina del Rio T."/>
            <person name="Hammon N."/>
            <person name="Israni S."/>
            <person name="Dalin E."/>
            <person name="Tice H."/>
            <person name="Pitluck S."/>
            <person name="Chertkov O."/>
            <person name="Brettin T."/>
            <person name="Bruce D."/>
            <person name="Han C."/>
            <person name="Schmutz J."/>
            <person name="Larimer F."/>
            <person name="Land M."/>
            <person name="Hauser L."/>
            <person name="Kyrpides N."/>
            <person name="Mikhailova N."/>
            <person name="Shelobolina E."/>
            <person name="Aklujkar M."/>
            <person name="Lovley D."/>
            <person name="Richardson P."/>
        </authorList>
    </citation>
    <scope>NUCLEOTIDE SEQUENCE [LARGE SCALE GENOMIC DNA]</scope>
    <source>
        <strain evidence="3 4">Rf4</strain>
    </source>
</reference>
<gene>
    <name evidence="3" type="ordered locus">Gura_0077</name>
</gene>
<evidence type="ECO:0000256" key="2">
    <source>
        <dbReference type="SAM" id="MobiDB-lite"/>
    </source>
</evidence>
<name>A5GDR0_GEOUR</name>
<dbReference type="PANTHER" id="PTHR35038">
    <property type="entry name" value="DISSIMILATORY SULFITE REDUCTASE SIRA"/>
    <property type="match status" value="1"/>
</dbReference>
<feature type="region of interest" description="Disordered" evidence="2">
    <location>
        <begin position="698"/>
        <end position="721"/>
    </location>
</feature>
<dbReference type="Gene3D" id="3.90.10.10">
    <property type="entry name" value="Cytochrome C3"/>
    <property type="match status" value="1"/>
</dbReference>
<accession>A5GDR0</accession>
<dbReference type="Proteomes" id="UP000006695">
    <property type="component" value="Chromosome"/>
</dbReference>
<keyword evidence="1" id="KW-0732">Signal</keyword>
<protein>
    <submittedName>
        <fullName evidence="3">Cytochrome C family protein</fullName>
    </submittedName>
</protein>
<feature type="compositionally biased region" description="Polar residues" evidence="2">
    <location>
        <begin position="710"/>
        <end position="721"/>
    </location>
</feature>
<dbReference type="EMBL" id="CP000698">
    <property type="protein sequence ID" value="ABQ24293.1"/>
    <property type="molecule type" value="Genomic_DNA"/>
</dbReference>
<evidence type="ECO:0000313" key="4">
    <source>
        <dbReference type="Proteomes" id="UP000006695"/>
    </source>
</evidence>
<dbReference type="NCBIfam" id="TIGR01904">
    <property type="entry name" value="GSu_C4xC__C2xCH"/>
    <property type="match status" value="11"/>
</dbReference>
<dbReference type="Pfam" id="PF09698">
    <property type="entry name" value="GSu_C4xC__C2xCH"/>
    <property type="match status" value="9"/>
</dbReference>
<proteinExistence type="predicted"/>
<evidence type="ECO:0000256" key="1">
    <source>
        <dbReference type="ARBA" id="ARBA00022729"/>
    </source>
</evidence>
<dbReference type="InterPro" id="IPR036280">
    <property type="entry name" value="Multihaem_cyt_sf"/>
</dbReference>
<evidence type="ECO:0000313" key="3">
    <source>
        <dbReference type="EMBL" id="ABQ24293.1"/>
    </source>
</evidence>
<organism evidence="3 4">
    <name type="scientific">Geotalea uraniireducens (strain Rf4)</name>
    <name type="common">Geobacter uraniireducens</name>
    <dbReference type="NCBI Taxonomy" id="351605"/>
    <lineage>
        <taxon>Bacteria</taxon>
        <taxon>Pseudomonadati</taxon>
        <taxon>Thermodesulfobacteriota</taxon>
        <taxon>Desulfuromonadia</taxon>
        <taxon>Geobacterales</taxon>
        <taxon>Geobacteraceae</taxon>
        <taxon>Geotalea</taxon>
    </lineage>
</organism>
<dbReference type="InterPro" id="IPR010176">
    <property type="entry name" value="C4xCH_C2xCH_motif_GEOSU"/>
</dbReference>
<keyword evidence="4" id="KW-1185">Reference proteome</keyword>
<dbReference type="PANTHER" id="PTHR35038:SF6">
    <property type="entry name" value="SURFACE LOCALIZED DECAHEME CYTOCHROME C LIPOPROTEIN"/>
    <property type="match status" value="1"/>
</dbReference>
<dbReference type="KEGG" id="gur:Gura_0077"/>
<feature type="compositionally biased region" description="Polar residues" evidence="2">
    <location>
        <begin position="1185"/>
        <end position="1196"/>
    </location>
</feature>
<feature type="region of interest" description="Disordered" evidence="2">
    <location>
        <begin position="1173"/>
        <end position="1196"/>
    </location>
</feature>
<dbReference type="InterPro" id="IPR051829">
    <property type="entry name" value="Multiheme_Cytochr_ET"/>
</dbReference>
<dbReference type="SUPFAM" id="SSF48695">
    <property type="entry name" value="Multiheme cytochromes"/>
    <property type="match status" value="8"/>
</dbReference>